<evidence type="ECO:0000259" key="1">
    <source>
        <dbReference type="Pfam" id="PF16571"/>
    </source>
</evidence>
<organism evidence="2 3">
    <name type="scientific">Dactylosporangium sucinum</name>
    <dbReference type="NCBI Taxonomy" id="1424081"/>
    <lineage>
        <taxon>Bacteria</taxon>
        <taxon>Bacillati</taxon>
        <taxon>Actinomycetota</taxon>
        <taxon>Actinomycetes</taxon>
        <taxon>Micromonosporales</taxon>
        <taxon>Micromonosporaceae</taxon>
        <taxon>Dactylosporangium</taxon>
    </lineage>
</organism>
<protein>
    <recommendedName>
        <fullName evidence="1">Elongation factor G-binding protein C-terminal treble-clef zinc-finger domain-containing protein</fullName>
    </recommendedName>
</protein>
<dbReference type="Proteomes" id="UP000642070">
    <property type="component" value="Unassembled WGS sequence"/>
</dbReference>
<proteinExistence type="predicted"/>
<evidence type="ECO:0000313" key="3">
    <source>
        <dbReference type="Proteomes" id="UP000642070"/>
    </source>
</evidence>
<evidence type="ECO:0000313" key="2">
    <source>
        <dbReference type="EMBL" id="GGM70138.1"/>
    </source>
</evidence>
<keyword evidence="3" id="KW-1185">Reference proteome</keyword>
<feature type="domain" description="Elongation factor G-binding protein C-terminal treble-clef zinc-finger" evidence="1">
    <location>
        <begin position="36"/>
        <end position="190"/>
    </location>
</feature>
<dbReference type="Pfam" id="PF16571">
    <property type="entry name" value="FBP_C"/>
    <property type="match status" value="1"/>
</dbReference>
<name>A0A917UBV2_9ACTN</name>
<sequence length="204" mass="22039">MTTISVVSPFLELITICLGYLGNVPSGNVKALSDRDIRTSFVNCSKGEAQRAALPRDLAERPWADLDFLGWRDPGAPDRAYLVAEHGDRLVGVSLRIAAQRRGLLHRGMCSLCLTTHPGPGVTMMTGRRAGQAGRDGNSIGLYVCTDLACSLYIRGKKRPELGGRFDETLSLDEQIGRTRGKLAAFLDQILVSSAQQPAGTEPD</sequence>
<dbReference type="EMBL" id="BMPI01000060">
    <property type="protein sequence ID" value="GGM70138.1"/>
    <property type="molecule type" value="Genomic_DNA"/>
</dbReference>
<accession>A0A917UBV2</accession>
<comment type="caution">
    <text evidence="2">The sequence shown here is derived from an EMBL/GenBank/DDBJ whole genome shotgun (WGS) entry which is preliminary data.</text>
</comment>
<dbReference type="InterPro" id="IPR032330">
    <property type="entry name" value="EF-G-binding_C"/>
</dbReference>
<gene>
    <name evidence="2" type="ORF">GCM10007977_084930</name>
</gene>
<reference evidence="2" key="1">
    <citation type="journal article" date="2014" name="Int. J. Syst. Evol. Microbiol.">
        <title>Complete genome sequence of Corynebacterium casei LMG S-19264T (=DSM 44701T), isolated from a smear-ripened cheese.</title>
        <authorList>
            <consortium name="US DOE Joint Genome Institute (JGI-PGF)"/>
            <person name="Walter F."/>
            <person name="Albersmeier A."/>
            <person name="Kalinowski J."/>
            <person name="Ruckert C."/>
        </authorList>
    </citation>
    <scope>NUCLEOTIDE SEQUENCE</scope>
    <source>
        <strain evidence="2">JCM 19831</strain>
    </source>
</reference>
<reference evidence="2" key="2">
    <citation type="submission" date="2020-09" db="EMBL/GenBank/DDBJ databases">
        <authorList>
            <person name="Sun Q."/>
            <person name="Ohkuma M."/>
        </authorList>
    </citation>
    <scope>NUCLEOTIDE SEQUENCE</scope>
    <source>
        <strain evidence="2">JCM 19831</strain>
    </source>
</reference>
<dbReference type="AlphaFoldDB" id="A0A917UBV2"/>